<comment type="caution">
    <text evidence="1">The sequence shown here is derived from an EMBL/GenBank/DDBJ whole genome shotgun (WGS) entry which is preliminary data.</text>
</comment>
<evidence type="ECO:0000313" key="1">
    <source>
        <dbReference type="EMBL" id="TNN52043.1"/>
    </source>
</evidence>
<evidence type="ECO:0000313" key="2">
    <source>
        <dbReference type="Proteomes" id="UP000314294"/>
    </source>
</evidence>
<keyword evidence="2" id="KW-1185">Reference proteome</keyword>
<sequence length="92" mass="10224">MNSNLAGTSESRLTLIRSRPASFSFGRSRAKFMPLVVTAMVFRPSSFLSSSAEGEGSERKRRAICRIRTKELMINDDVAHTEPEAAHQLIVL</sequence>
<proteinExistence type="predicted"/>
<gene>
    <name evidence="1" type="ORF">EYF80_037758</name>
</gene>
<organism evidence="1 2">
    <name type="scientific">Liparis tanakae</name>
    <name type="common">Tanaka's snailfish</name>
    <dbReference type="NCBI Taxonomy" id="230148"/>
    <lineage>
        <taxon>Eukaryota</taxon>
        <taxon>Metazoa</taxon>
        <taxon>Chordata</taxon>
        <taxon>Craniata</taxon>
        <taxon>Vertebrata</taxon>
        <taxon>Euteleostomi</taxon>
        <taxon>Actinopterygii</taxon>
        <taxon>Neopterygii</taxon>
        <taxon>Teleostei</taxon>
        <taxon>Neoteleostei</taxon>
        <taxon>Acanthomorphata</taxon>
        <taxon>Eupercaria</taxon>
        <taxon>Perciformes</taxon>
        <taxon>Cottioidei</taxon>
        <taxon>Cottales</taxon>
        <taxon>Liparidae</taxon>
        <taxon>Liparis</taxon>
    </lineage>
</organism>
<dbReference type="AlphaFoldDB" id="A0A4Z2GGM6"/>
<name>A0A4Z2GGM6_9TELE</name>
<protein>
    <submittedName>
        <fullName evidence="1">Uncharacterized protein</fullName>
    </submittedName>
</protein>
<accession>A0A4Z2GGM6</accession>
<reference evidence="1 2" key="1">
    <citation type="submission" date="2019-03" db="EMBL/GenBank/DDBJ databases">
        <title>First draft genome of Liparis tanakae, snailfish: a comprehensive survey of snailfish specific genes.</title>
        <authorList>
            <person name="Kim W."/>
            <person name="Song I."/>
            <person name="Jeong J.-H."/>
            <person name="Kim D."/>
            <person name="Kim S."/>
            <person name="Ryu S."/>
            <person name="Song J.Y."/>
            <person name="Lee S.K."/>
        </authorList>
    </citation>
    <scope>NUCLEOTIDE SEQUENCE [LARGE SCALE GENOMIC DNA]</scope>
    <source>
        <tissue evidence="1">Muscle</tissue>
    </source>
</reference>
<dbReference type="Proteomes" id="UP000314294">
    <property type="component" value="Unassembled WGS sequence"/>
</dbReference>
<dbReference type="EMBL" id="SRLO01000561">
    <property type="protein sequence ID" value="TNN52043.1"/>
    <property type="molecule type" value="Genomic_DNA"/>
</dbReference>